<protein>
    <recommendedName>
        <fullName evidence="3">Regulatory protein FmdB Zinc ribbon domain-containing protein</fullName>
    </recommendedName>
</protein>
<comment type="caution">
    <text evidence="1">The sequence shown here is derived from an EMBL/GenBank/DDBJ whole genome shotgun (WGS) entry which is preliminary data.</text>
</comment>
<organism evidence="1 2">
    <name type="scientific">Thermostichus vulcanus str. 'Rupite'</name>
    <dbReference type="NCBI Taxonomy" id="2813851"/>
    <lineage>
        <taxon>Bacteria</taxon>
        <taxon>Bacillati</taxon>
        <taxon>Cyanobacteriota</taxon>
        <taxon>Cyanophyceae</taxon>
        <taxon>Thermostichales</taxon>
        <taxon>Thermostichaceae</taxon>
        <taxon>Thermostichus</taxon>
    </lineage>
</organism>
<evidence type="ECO:0000313" key="2">
    <source>
        <dbReference type="Proteomes" id="UP000830835"/>
    </source>
</evidence>
<dbReference type="Proteomes" id="UP000830835">
    <property type="component" value="Unassembled WGS sequence"/>
</dbReference>
<keyword evidence="2" id="KW-1185">Reference proteome</keyword>
<evidence type="ECO:0000313" key="1">
    <source>
        <dbReference type="EMBL" id="MCJ2543190.1"/>
    </source>
</evidence>
<evidence type="ECO:0008006" key="3">
    <source>
        <dbReference type="Google" id="ProtNLM"/>
    </source>
</evidence>
<gene>
    <name evidence="1" type="ORF">JX360_09765</name>
</gene>
<name>A0ABT0CCY3_THEVL</name>
<reference evidence="1" key="1">
    <citation type="submission" date="2021-02" db="EMBL/GenBank/DDBJ databases">
        <title>The CRISPR/cas machinery reduction and long-range gene transfer in the hot spring cyanobacterium Synechococcus.</title>
        <authorList>
            <person name="Dvorak P."/>
            <person name="Jahodarova E."/>
            <person name="Hasler P."/>
            <person name="Poulickova A."/>
        </authorList>
    </citation>
    <scope>NUCLEOTIDE SEQUENCE</scope>
    <source>
        <strain evidence="1">Rupite</strain>
    </source>
</reference>
<proteinExistence type="predicted"/>
<sequence>MRVALEFLYHFCCDHCQRWWSQADVDPQPGDPLYCPYCGLQNRIERIDTFRNALRGSCLTRPPDAVSVESGEQRA</sequence>
<dbReference type="RefSeq" id="WP_244350468.1">
    <property type="nucleotide sequence ID" value="NZ_JAFIRA010000023.1"/>
</dbReference>
<accession>A0ABT0CCY3</accession>
<dbReference type="EMBL" id="JAFIRA010000023">
    <property type="protein sequence ID" value="MCJ2543190.1"/>
    <property type="molecule type" value="Genomic_DNA"/>
</dbReference>